<evidence type="ECO:0000313" key="1">
    <source>
        <dbReference type="EMBL" id="VDO03572.1"/>
    </source>
</evidence>
<organism evidence="3">
    <name type="scientific">Rodentolepis nana</name>
    <name type="common">Dwarf tapeworm</name>
    <name type="synonym">Hymenolepis nana</name>
    <dbReference type="NCBI Taxonomy" id="102285"/>
    <lineage>
        <taxon>Eukaryota</taxon>
        <taxon>Metazoa</taxon>
        <taxon>Spiralia</taxon>
        <taxon>Lophotrochozoa</taxon>
        <taxon>Platyhelminthes</taxon>
        <taxon>Cestoda</taxon>
        <taxon>Eucestoda</taxon>
        <taxon>Cyclophyllidea</taxon>
        <taxon>Hymenolepididae</taxon>
        <taxon>Rodentolepis</taxon>
    </lineage>
</organism>
<name>A0A0R3TKK6_RODNA</name>
<accession>A0A0R3TKK6</accession>
<evidence type="ECO:0000313" key="3">
    <source>
        <dbReference type="WBParaSite" id="HNAJ_0000771601-mRNA-1"/>
    </source>
</evidence>
<protein>
    <submittedName>
        <fullName evidence="1 3">Uncharacterized protein</fullName>
    </submittedName>
</protein>
<dbReference type="WBParaSite" id="HNAJ_0000771601-mRNA-1">
    <property type="protein sequence ID" value="HNAJ_0000771601-mRNA-1"/>
    <property type="gene ID" value="HNAJ_0000771601"/>
</dbReference>
<dbReference type="EMBL" id="UZAE01012112">
    <property type="protein sequence ID" value="VDO03572.1"/>
    <property type="molecule type" value="Genomic_DNA"/>
</dbReference>
<dbReference type="STRING" id="102285.A0A0R3TKK6"/>
<keyword evidence="2" id="KW-1185">Reference proteome</keyword>
<sequence>MITLSGRRQIRSGGSGVVTSADVLSPPVPLDSITPTMQSLRLYNGHPAIEFPSGDTESAAAAEILTAAEAGDLMGGVVDGSSPSGVGGNGVDGAIGHPPPVVLLLHLRALPAVFIFVNILFD</sequence>
<gene>
    <name evidence="1" type="ORF">HNAJ_LOCUS7712</name>
</gene>
<dbReference type="AlphaFoldDB" id="A0A0R3TKK6"/>
<dbReference type="Proteomes" id="UP000278807">
    <property type="component" value="Unassembled WGS sequence"/>
</dbReference>
<reference evidence="1 2" key="2">
    <citation type="submission" date="2018-11" db="EMBL/GenBank/DDBJ databases">
        <authorList>
            <consortium name="Pathogen Informatics"/>
        </authorList>
    </citation>
    <scope>NUCLEOTIDE SEQUENCE [LARGE SCALE GENOMIC DNA]</scope>
</reference>
<reference evidence="3" key="1">
    <citation type="submission" date="2017-02" db="UniProtKB">
        <authorList>
            <consortium name="WormBaseParasite"/>
        </authorList>
    </citation>
    <scope>IDENTIFICATION</scope>
</reference>
<evidence type="ECO:0000313" key="2">
    <source>
        <dbReference type="Proteomes" id="UP000278807"/>
    </source>
</evidence>
<proteinExistence type="predicted"/>